<protein>
    <submittedName>
        <fullName evidence="10">L,D-transpeptidase-like protein</fullName>
    </submittedName>
</protein>
<feature type="chain" id="PRO_5031536363" evidence="8">
    <location>
        <begin position="23"/>
        <end position="162"/>
    </location>
</feature>
<dbReference type="InterPro" id="IPR038063">
    <property type="entry name" value="Transpep_catalytic_dom"/>
</dbReference>
<feature type="signal peptide" evidence="8">
    <location>
        <begin position="1"/>
        <end position="22"/>
    </location>
</feature>
<dbReference type="Gene3D" id="2.40.440.10">
    <property type="entry name" value="L,D-transpeptidase catalytic domain-like"/>
    <property type="match status" value="1"/>
</dbReference>
<feature type="active site" description="Nucleophile" evidence="7">
    <location>
        <position position="137"/>
    </location>
</feature>
<dbReference type="InterPro" id="IPR005490">
    <property type="entry name" value="LD_TPept_cat_dom"/>
</dbReference>
<evidence type="ECO:0000256" key="4">
    <source>
        <dbReference type="ARBA" id="ARBA00022960"/>
    </source>
</evidence>
<dbReference type="UniPathway" id="UPA00219"/>
<dbReference type="GO" id="GO:0009252">
    <property type="term" value="P:peptidoglycan biosynthetic process"/>
    <property type="evidence" value="ECO:0007669"/>
    <property type="project" value="UniProtKB-UniPathway"/>
</dbReference>
<keyword evidence="4 7" id="KW-0133">Cell shape</keyword>
<feature type="active site" description="Proton donor/acceptor" evidence="7">
    <location>
        <position position="115"/>
    </location>
</feature>
<dbReference type="PROSITE" id="PS52029">
    <property type="entry name" value="LD_TPASE"/>
    <property type="match status" value="1"/>
</dbReference>
<keyword evidence="6 7" id="KW-0961">Cell wall biogenesis/degradation</keyword>
<dbReference type="GO" id="GO:0004180">
    <property type="term" value="F:carboxypeptidase activity"/>
    <property type="evidence" value="ECO:0007669"/>
    <property type="project" value="UniProtKB-ARBA"/>
</dbReference>
<keyword evidence="5 7" id="KW-0573">Peptidoglycan synthesis</keyword>
<dbReference type="GO" id="GO:0016740">
    <property type="term" value="F:transferase activity"/>
    <property type="evidence" value="ECO:0007669"/>
    <property type="project" value="UniProtKB-KW"/>
</dbReference>
<accession>A0A2T5J467</accession>
<dbReference type="EMBL" id="QAON01000001">
    <property type="protein sequence ID" value="PTQ91293.1"/>
    <property type="molecule type" value="Genomic_DNA"/>
</dbReference>
<evidence type="ECO:0000313" key="11">
    <source>
        <dbReference type="Proteomes" id="UP000244223"/>
    </source>
</evidence>
<feature type="domain" description="L,D-TPase catalytic" evidence="9">
    <location>
        <begin position="25"/>
        <end position="161"/>
    </location>
</feature>
<dbReference type="SUPFAM" id="SSF141523">
    <property type="entry name" value="L,D-transpeptidase catalytic domain-like"/>
    <property type="match status" value="1"/>
</dbReference>
<evidence type="ECO:0000256" key="7">
    <source>
        <dbReference type="PROSITE-ProRule" id="PRU01373"/>
    </source>
</evidence>
<dbReference type="PANTHER" id="PTHR36699">
    <property type="entry name" value="LD-TRANSPEPTIDASE"/>
    <property type="match status" value="1"/>
</dbReference>
<gene>
    <name evidence="10" type="ORF">C8N29_101366</name>
</gene>
<evidence type="ECO:0000256" key="6">
    <source>
        <dbReference type="ARBA" id="ARBA00023316"/>
    </source>
</evidence>
<dbReference type="Pfam" id="PF03734">
    <property type="entry name" value="YkuD"/>
    <property type="match status" value="1"/>
</dbReference>
<dbReference type="GO" id="GO:0071555">
    <property type="term" value="P:cell wall organization"/>
    <property type="evidence" value="ECO:0007669"/>
    <property type="project" value="UniProtKB-UniRule"/>
</dbReference>
<comment type="caution">
    <text evidence="10">The sequence shown here is derived from an EMBL/GenBank/DDBJ whole genome shotgun (WGS) entry which is preliminary data.</text>
</comment>
<keyword evidence="3" id="KW-0808">Transferase</keyword>
<dbReference type="GO" id="GO:0008360">
    <property type="term" value="P:regulation of cell shape"/>
    <property type="evidence" value="ECO:0007669"/>
    <property type="project" value="UniProtKB-UniRule"/>
</dbReference>
<comment type="similarity">
    <text evidence="2">Belongs to the YkuD family.</text>
</comment>
<evidence type="ECO:0000256" key="3">
    <source>
        <dbReference type="ARBA" id="ARBA00022679"/>
    </source>
</evidence>
<proteinExistence type="inferred from homology"/>
<dbReference type="PANTHER" id="PTHR36699:SF1">
    <property type="entry name" value="L,D-TRANSPEPTIDASE YAFK-RELATED"/>
    <property type="match status" value="1"/>
</dbReference>
<keyword evidence="8" id="KW-0732">Signal</keyword>
<dbReference type="Proteomes" id="UP000244223">
    <property type="component" value="Unassembled WGS sequence"/>
</dbReference>
<evidence type="ECO:0000256" key="5">
    <source>
        <dbReference type="ARBA" id="ARBA00022984"/>
    </source>
</evidence>
<dbReference type="RefSeq" id="WP_107864307.1">
    <property type="nucleotide sequence ID" value="NZ_QAON01000001.1"/>
</dbReference>
<evidence type="ECO:0000313" key="10">
    <source>
        <dbReference type="EMBL" id="PTQ91293.1"/>
    </source>
</evidence>
<evidence type="ECO:0000256" key="2">
    <source>
        <dbReference type="ARBA" id="ARBA00005992"/>
    </source>
</evidence>
<sequence>MSKCWRYLFGLSVLMFCQITHADIDLVKVVKSQRQMWLLEQGKIIKQYTIALGANPVGHKQQEGDERTPEGRYILDYRNPNSGYFKSLHVSYPNKQDLANAKAKGVDAGGMIMIHGQRNGFGWAAKLTQLKDWTNGCISLNNEDMQEVWDLVKIGTPIEILP</sequence>
<reference evidence="10 11" key="1">
    <citation type="submission" date="2018-04" db="EMBL/GenBank/DDBJ databases">
        <title>Genomic Encyclopedia of Archaeal and Bacterial Type Strains, Phase II (KMG-II): from individual species to whole genera.</title>
        <authorList>
            <person name="Goeker M."/>
        </authorList>
    </citation>
    <scope>NUCLEOTIDE SEQUENCE [LARGE SCALE GENOMIC DNA]</scope>
    <source>
        <strain evidence="10 11">DSM 5822</strain>
    </source>
</reference>
<dbReference type="OrthoDB" id="3176960at2"/>
<evidence type="ECO:0000259" key="9">
    <source>
        <dbReference type="PROSITE" id="PS52029"/>
    </source>
</evidence>
<comment type="pathway">
    <text evidence="1 7">Cell wall biogenesis; peptidoglycan biosynthesis.</text>
</comment>
<name>A0A2T5J467_9GAMM</name>
<evidence type="ECO:0000256" key="1">
    <source>
        <dbReference type="ARBA" id="ARBA00004752"/>
    </source>
</evidence>
<dbReference type="CDD" id="cd16913">
    <property type="entry name" value="YkuD_like"/>
    <property type="match status" value="1"/>
</dbReference>
<organism evidence="10 11">
    <name type="scientific">Agitococcus lubricus</name>
    <dbReference type="NCBI Taxonomy" id="1077255"/>
    <lineage>
        <taxon>Bacteria</taxon>
        <taxon>Pseudomonadati</taxon>
        <taxon>Pseudomonadota</taxon>
        <taxon>Gammaproteobacteria</taxon>
        <taxon>Moraxellales</taxon>
        <taxon>Moraxellaceae</taxon>
        <taxon>Agitococcus</taxon>
    </lineage>
</organism>
<dbReference type="AlphaFoldDB" id="A0A2T5J467"/>
<keyword evidence="11" id="KW-1185">Reference proteome</keyword>
<evidence type="ECO:0000256" key="8">
    <source>
        <dbReference type="SAM" id="SignalP"/>
    </source>
</evidence>